<accession>A0A918S6V0</accession>
<dbReference type="AlphaFoldDB" id="A0A918S6V0"/>
<dbReference type="Proteomes" id="UP000610456">
    <property type="component" value="Unassembled WGS sequence"/>
</dbReference>
<name>A0A918S6V0_9FLAO</name>
<keyword evidence="2" id="KW-1185">Reference proteome</keyword>
<dbReference type="EMBL" id="BMXB01000001">
    <property type="protein sequence ID" value="GHA23536.1"/>
    <property type="molecule type" value="Genomic_DNA"/>
</dbReference>
<evidence type="ECO:0000313" key="1">
    <source>
        <dbReference type="EMBL" id="GHA23536.1"/>
    </source>
</evidence>
<gene>
    <name evidence="1" type="ORF">GCM10007103_00720</name>
</gene>
<comment type="caution">
    <text evidence="1">The sequence shown here is derived from an EMBL/GenBank/DDBJ whole genome shotgun (WGS) entry which is preliminary data.</text>
</comment>
<reference evidence="1" key="2">
    <citation type="submission" date="2020-09" db="EMBL/GenBank/DDBJ databases">
        <authorList>
            <person name="Sun Q."/>
            <person name="Kim S."/>
        </authorList>
    </citation>
    <scope>NUCLEOTIDE SEQUENCE</scope>
    <source>
        <strain evidence="1">KCTC 12719</strain>
    </source>
</reference>
<organism evidence="1 2">
    <name type="scientific">Salinimicrobium marinum</name>
    <dbReference type="NCBI Taxonomy" id="680283"/>
    <lineage>
        <taxon>Bacteria</taxon>
        <taxon>Pseudomonadati</taxon>
        <taxon>Bacteroidota</taxon>
        <taxon>Flavobacteriia</taxon>
        <taxon>Flavobacteriales</taxon>
        <taxon>Flavobacteriaceae</taxon>
        <taxon>Salinimicrobium</taxon>
    </lineage>
</organism>
<protein>
    <submittedName>
        <fullName evidence="1">Uncharacterized protein</fullName>
    </submittedName>
</protein>
<proteinExistence type="predicted"/>
<evidence type="ECO:0000313" key="2">
    <source>
        <dbReference type="Proteomes" id="UP000610456"/>
    </source>
</evidence>
<reference evidence="1" key="1">
    <citation type="journal article" date="2014" name="Int. J. Syst. Evol. Microbiol.">
        <title>Complete genome sequence of Corynebacterium casei LMG S-19264T (=DSM 44701T), isolated from a smear-ripened cheese.</title>
        <authorList>
            <consortium name="US DOE Joint Genome Institute (JGI-PGF)"/>
            <person name="Walter F."/>
            <person name="Albersmeier A."/>
            <person name="Kalinowski J."/>
            <person name="Ruckert C."/>
        </authorList>
    </citation>
    <scope>NUCLEOTIDE SEQUENCE</scope>
    <source>
        <strain evidence="1">KCTC 12719</strain>
    </source>
</reference>
<sequence length="84" mass="9509">MSFVAGPTVVACIDEDVDVSFAFTANEEENSSKNLMSLEYKLEENHSNHASILFLKQQLENQFSYRVGYHQVFLDVLSPPPKNV</sequence>